<dbReference type="InterPro" id="IPR015422">
    <property type="entry name" value="PyrdxlP-dep_Trfase_small"/>
</dbReference>
<dbReference type="Pfam" id="PF01053">
    <property type="entry name" value="Cys_Met_Meta_PP"/>
    <property type="match status" value="1"/>
</dbReference>
<dbReference type="GO" id="GO:0019346">
    <property type="term" value="P:transsulfuration"/>
    <property type="evidence" value="ECO:0007669"/>
    <property type="project" value="InterPro"/>
</dbReference>
<dbReference type="CDD" id="cd00614">
    <property type="entry name" value="CGS_like"/>
    <property type="match status" value="1"/>
</dbReference>
<dbReference type="PIRSF" id="PIRSF001434">
    <property type="entry name" value="CGS"/>
    <property type="match status" value="1"/>
</dbReference>
<dbReference type="GO" id="GO:0019343">
    <property type="term" value="P:cysteine biosynthetic process via cystathionine"/>
    <property type="evidence" value="ECO:0007669"/>
    <property type="project" value="TreeGrafter"/>
</dbReference>
<dbReference type="RefSeq" id="WP_131159504.1">
    <property type="nucleotide sequence ID" value="NZ_BDMD01000006.1"/>
</dbReference>
<dbReference type="GO" id="GO:0004123">
    <property type="term" value="F:cystathionine gamma-lyase activity"/>
    <property type="evidence" value="ECO:0007669"/>
    <property type="project" value="TreeGrafter"/>
</dbReference>
<proteinExistence type="inferred from homology"/>
<dbReference type="FunFam" id="3.90.1150.10:FF:000033">
    <property type="entry name" value="Cystathionine gamma-synthase"/>
    <property type="match status" value="1"/>
</dbReference>
<dbReference type="SUPFAM" id="SSF53383">
    <property type="entry name" value="PLP-dependent transferases"/>
    <property type="match status" value="1"/>
</dbReference>
<dbReference type="EMBL" id="BDMD01000006">
    <property type="protein sequence ID" value="GBF08430.1"/>
    <property type="molecule type" value="Genomic_DNA"/>
</dbReference>
<keyword evidence="3" id="KW-0663">Pyridoxal phosphate</keyword>
<evidence type="ECO:0000256" key="1">
    <source>
        <dbReference type="ARBA" id="ARBA00001933"/>
    </source>
</evidence>
<organism evidence="4 5">
    <name type="scientific">Aeropyrum pernix</name>
    <dbReference type="NCBI Taxonomy" id="56636"/>
    <lineage>
        <taxon>Archaea</taxon>
        <taxon>Thermoproteota</taxon>
        <taxon>Thermoprotei</taxon>
        <taxon>Desulfurococcales</taxon>
        <taxon>Desulfurococcaceae</taxon>
        <taxon>Aeropyrum</taxon>
    </lineage>
</organism>
<comment type="caution">
    <text evidence="4">The sequence shown here is derived from an EMBL/GenBank/DDBJ whole genome shotgun (WGS) entry which is preliminary data.</text>
</comment>
<comment type="similarity">
    <text evidence="2">Belongs to the trans-sulfuration enzymes family.</text>
</comment>
<protein>
    <submittedName>
        <fullName evidence="4">Cystathionine gamma-synthase</fullName>
    </submittedName>
</protein>
<accession>A0A401H7T0</accession>
<dbReference type="PANTHER" id="PTHR11808:SF15">
    <property type="entry name" value="CYSTATHIONINE GAMMA-LYASE"/>
    <property type="match status" value="1"/>
</dbReference>
<dbReference type="GO" id="GO:0005737">
    <property type="term" value="C:cytoplasm"/>
    <property type="evidence" value="ECO:0007669"/>
    <property type="project" value="TreeGrafter"/>
</dbReference>
<dbReference type="GO" id="GO:0030170">
    <property type="term" value="F:pyridoxal phosphate binding"/>
    <property type="evidence" value="ECO:0007669"/>
    <property type="project" value="InterPro"/>
</dbReference>
<dbReference type="Proteomes" id="UP000291213">
    <property type="component" value="Unassembled WGS sequence"/>
</dbReference>
<dbReference type="InterPro" id="IPR015424">
    <property type="entry name" value="PyrdxlP-dep_Trfase"/>
</dbReference>
<dbReference type="Gene3D" id="3.40.640.10">
    <property type="entry name" value="Type I PLP-dependent aspartate aminotransferase-like (Major domain)"/>
    <property type="match status" value="1"/>
</dbReference>
<dbReference type="Gene3D" id="3.90.1150.10">
    <property type="entry name" value="Aspartate Aminotransferase, domain 1"/>
    <property type="match status" value="1"/>
</dbReference>
<evidence type="ECO:0000313" key="4">
    <source>
        <dbReference type="EMBL" id="GBF08430.1"/>
    </source>
</evidence>
<dbReference type="InterPro" id="IPR000277">
    <property type="entry name" value="Cys/Met-Metab_PyrdxlP-dep_enz"/>
</dbReference>
<dbReference type="OrthoDB" id="43458at2157"/>
<evidence type="ECO:0000313" key="5">
    <source>
        <dbReference type="Proteomes" id="UP000291213"/>
    </source>
</evidence>
<evidence type="ECO:0000256" key="2">
    <source>
        <dbReference type="ARBA" id="ARBA00009077"/>
    </source>
</evidence>
<dbReference type="GO" id="GO:0009086">
    <property type="term" value="P:methionine biosynthetic process"/>
    <property type="evidence" value="ECO:0007669"/>
    <property type="project" value="UniProtKB-ARBA"/>
</dbReference>
<evidence type="ECO:0000256" key="3">
    <source>
        <dbReference type="ARBA" id="ARBA00022898"/>
    </source>
</evidence>
<comment type="cofactor">
    <cofactor evidence="1">
        <name>pyridoxal 5'-phosphate</name>
        <dbReference type="ChEBI" id="CHEBI:597326"/>
    </cofactor>
</comment>
<dbReference type="InterPro" id="IPR015421">
    <property type="entry name" value="PyrdxlP-dep_Trfase_major"/>
</dbReference>
<dbReference type="PANTHER" id="PTHR11808">
    <property type="entry name" value="TRANS-SULFURATION ENZYME FAMILY MEMBER"/>
    <property type="match status" value="1"/>
</dbReference>
<name>A0A401H7T0_AERPX</name>
<sequence>MGWVTRWVRGGWRPSKDPVREPVVPPVNVSAIYVHPPGSFEREYPRVGDLKYGRENNPTVLGLEEALTSLEEARWTLAFNSGMAALSTLVLHEVARGAKKVLLERLTYGSTRSLLETLSSITGVEVRLAGPPWEDLLDLVCWADLIIVESMANPTLRVPPLSGIYREAGSCGVRVVVDNTFATPIAYRPLERGAHYSLESLTKYIAGHNDVVGGSLSGRVEEDLEPLWNMRKILGTIMQPIDAYLAWRGMKTLKARFEAQSRAAVEVAEWLESHRKVKKVYYPGLSSHPDHELARRELNGLYGAVVSFEIEGGREEVFKLLSRLKLVTPSPSFGGVETIISYPAISSHSNLDPLERSELGVTDGLLRLSVGLEDVSDVIDDLSQALSAI</sequence>
<reference evidence="4 5" key="1">
    <citation type="submission" date="2017-02" db="EMBL/GenBank/DDBJ databases">
        <title>isolation and characterization of a novel temperate virus Aeropyrum globular virus 1 infecting hyperthermophilic archaeon Aeropyrum.</title>
        <authorList>
            <person name="Yumiya M."/>
            <person name="Yoshida T."/>
            <person name="Sako Y."/>
        </authorList>
    </citation>
    <scope>NUCLEOTIDE SEQUENCE [LARGE SCALE GENOMIC DNA]</scope>
    <source>
        <strain evidence="4 5">YK1-12-2013</strain>
    </source>
</reference>
<dbReference type="AlphaFoldDB" id="A0A401H7T0"/>
<gene>
    <name evidence="4" type="ORF">apy_01550</name>
</gene>